<evidence type="ECO:0000256" key="1">
    <source>
        <dbReference type="ARBA" id="ARBA00004651"/>
    </source>
</evidence>
<dbReference type="STRING" id="447595.SAMN05660826_02117"/>
<keyword evidence="5 8" id="KW-0812">Transmembrane</keyword>
<dbReference type="OrthoDB" id="9793390at2"/>
<evidence type="ECO:0000256" key="8">
    <source>
        <dbReference type="SAM" id="Phobius"/>
    </source>
</evidence>
<name>A0A1M7LZM5_9FIRM</name>
<feature type="transmembrane region" description="Helical" evidence="8">
    <location>
        <begin position="35"/>
        <end position="59"/>
    </location>
</feature>
<keyword evidence="3" id="KW-0813">Transport</keyword>
<dbReference type="PANTHER" id="PTHR21716:SF53">
    <property type="entry name" value="PERMEASE PERM-RELATED"/>
    <property type="match status" value="1"/>
</dbReference>
<organism evidence="9 10">
    <name type="scientific">Caldanaerovirga acetigignens</name>
    <dbReference type="NCBI Taxonomy" id="447595"/>
    <lineage>
        <taxon>Bacteria</taxon>
        <taxon>Bacillati</taxon>
        <taxon>Bacillota</taxon>
        <taxon>Clostridia</taxon>
        <taxon>Thermosediminibacterales</taxon>
        <taxon>Thermosediminibacteraceae</taxon>
        <taxon>Caldanaerovirga</taxon>
    </lineage>
</organism>
<protein>
    <submittedName>
        <fullName evidence="9">Predicted PurR-regulated permease PerM</fullName>
    </submittedName>
</protein>
<feature type="transmembrane region" description="Helical" evidence="8">
    <location>
        <begin position="212"/>
        <end position="234"/>
    </location>
</feature>
<dbReference type="RefSeq" id="WP_073258275.1">
    <property type="nucleotide sequence ID" value="NZ_FRCR01000016.1"/>
</dbReference>
<gene>
    <name evidence="9" type="ORF">SAMN05660826_02117</name>
</gene>
<accession>A0A1M7LZM5</accession>
<feature type="transmembrane region" description="Helical" evidence="8">
    <location>
        <begin position="310"/>
        <end position="336"/>
    </location>
</feature>
<dbReference type="InterPro" id="IPR002549">
    <property type="entry name" value="AI-2E-like"/>
</dbReference>
<keyword evidence="4" id="KW-1003">Cell membrane</keyword>
<proteinExistence type="inferred from homology"/>
<dbReference type="PANTHER" id="PTHR21716">
    <property type="entry name" value="TRANSMEMBRANE PROTEIN"/>
    <property type="match status" value="1"/>
</dbReference>
<keyword evidence="7 8" id="KW-0472">Membrane</keyword>
<feature type="transmembrane region" description="Helical" evidence="8">
    <location>
        <begin position="155"/>
        <end position="176"/>
    </location>
</feature>
<dbReference type="AlphaFoldDB" id="A0A1M7LZM5"/>
<keyword evidence="10" id="KW-1185">Reference proteome</keyword>
<feature type="transmembrane region" description="Helical" evidence="8">
    <location>
        <begin position="240"/>
        <end position="269"/>
    </location>
</feature>
<dbReference type="GO" id="GO:0005886">
    <property type="term" value="C:plasma membrane"/>
    <property type="evidence" value="ECO:0007669"/>
    <property type="project" value="UniProtKB-SubCell"/>
</dbReference>
<dbReference type="GO" id="GO:0055085">
    <property type="term" value="P:transmembrane transport"/>
    <property type="evidence" value="ECO:0007669"/>
    <property type="project" value="TreeGrafter"/>
</dbReference>
<evidence type="ECO:0000256" key="5">
    <source>
        <dbReference type="ARBA" id="ARBA00022692"/>
    </source>
</evidence>
<evidence type="ECO:0000313" key="9">
    <source>
        <dbReference type="EMBL" id="SHM83865.1"/>
    </source>
</evidence>
<sequence>MNVKYTLDRKFLYRLFLFITLILLAVFVYKLREKIYNVLIPCSVGVLTAYILNPIVVFLTSKGFKRKVAVALIYFILICSVAVAMFCVIPVIMSELNKLIESIPFYAKQIQSFFNTFKKGYRDNLPIGMQEVIDRNIIQLENRLMSVLHNLTNRLPGFFSGLFSFILGPIIGFYLLKDLDELKKSMTIYIPPAYRDNCFYWMKKIDSALGRYIRGQLIVSLIVGILTGFSLYLLGIDYALLIGILSAITNIIPYFGPIIGAMPAIAIALLKYPGKIFGIVVIFVLIQQLESGIISPHIMGENLGLHPVTVIFSLLVGGTFFGLWGLILAVPTAALLKSIILALLEKVDGEK</sequence>
<evidence type="ECO:0000256" key="7">
    <source>
        <dbReference type="ARBA" id="ARBA00023136"/>
    </source>
</evidence>
<keyword evidence="6 8" id="KW-1133">Transmembrane helix</keyword>
<comment type="subcellular location">
    <subcellularLocation>
        <location evidence="1">Cell membrane</location>
        <topology evidence="1">Multi-pass membrane protein</topology>
    </subcellularLocation>
</comment>
<evidence type="ECO:0000313" key="10">
    <source>
        <dbReference type="Proteomes" id="UP000184375"/>
    </source>
</evidence>
<evidence type="ECO:0000256" key="2">
    <source>
        <dbReference type="ARBA" id="ARBA00009773"/>
    </source>
</evidence>
<comment type="similarity">
    <text evidence="2">Belongs to the autoinducer-2 exporter (AI-2E) (TC 2.A.86) family.</text>
</comment>
<dbReference type="Proteomes" id="UP000184375">
    <property type="component" value="Unassembled WGS sequence"/>
</dbReference>
<reference evidence="10" key="1">
    <citation type="submission" date="2016-11" db="EMBL/GenBank/DDBJ databases">
        <authorList>
            <person name="Varghese N."/>
            <person name="Submissions S."/>
        </authorList>
    </citation>
    <scope>NUCLEOTIDE SEQUENCE [LARGE SCALE GENOMIC DNA]</scope>
    <source>
        <strain evidence="10">DSM 18802</strain>
    </source>
</reference>
<feature type="transmembrane region" description="Helical" evidence="8">
    <location>
        <begin position="71"/>
        <end position="93"/>
    </location>
</feature>
<feature type="transmembrane region" description="Helical" evidence="8">
    <location>
        <begin position="12"/>
        <end position="29"/>
    </location>
</feature>
<dbReference type="EMBL" id="FRCR01000016">
    <property type="protein sequence ID" value="SHM83865.1"/>
    <property type="molecule type" value="Genomic_DNA"/>
</dbReference>
<dbReference type="Pfam" id="PF01594">
    <property type="entry name" value="AI-2E_transport"/>
    <property type="match status" value="1"/>
</dbReference>
<evidence type="ECO:0000256" key="4">
    <source>
        <dbReference type="ARBA" id="ARBA00022475"/>
    </source>
</evidence>
<evidence type="ECO:0000256" key="6">
    <source>
        <dbReference type="ARBA" id="ARBA00022989"/>
    </source>
</evidence>
<evidence type="ECO:0000256" key="3">
    <source>
        <dbReference type="ARBA" id="ARBA00022448"/>
    </source>
</evidence>
<feature type="transmembrane region" description="Helical" evidence="8">
    <location>
        <begin position="276"/>
        <end position="298"/>
    </location>
</feature>